<evidence type="ECO:0000313" key="2">
    <source>
        <dbReference type="EMBL" id="KAF2741772.1"/>
    </source>
</evidence>
<sequence length="99" mass="11171">MPARPPGPPAKESTADAEQESATKDESEKASGTYTEFTSSQTFFYRRVTSEEATIGSEGADEQKEAVDKGGTSNWCARHGDEERKAEDRFQIEWRYWSR</sequence>
<protein>
    <submittedName>
        <fullName evidence="2">Uncharacterized protein</fullName>
    </submittedName>
</protein>
<evidence type="ECO:0000313" key="3">
    <source>
        <dbReference type="Proteomes" id="UP000799440"/>
    </source>
</evidence>
<feature type="region of interest" description="Disordered" evidence="1">
    <location>
        <begin position="53"/>
        <end position="74"/>
    </location>
</feature>
<accession>A0A6A6UTZ3</accession>
<evidence type="ECO:0000256" key="1">
    <source>
        <dbReference type="SAM" id="MobiDB-lite"/>
    </source>
</evidence>
<name>A0A6A6UTZ3_9PLEO</name>
<reference evidence="2" key="1">
    <citation type="journal article" date="2020" name="Stud. Mycol.">
        <title>101 Dothideomycetes genomes: a test case for predicting lifestyles and emergence of pathogens.</title>
        <authorList>
            <person name="Haridas S."/>
            <person name="Albert R."/>
            <person name="Binder M."/>
            <person name="Bloem J."/>
            <person name="Labutti K."/>
            <person name="Salamov A."/>
            <person name="Andreopoulos B."/>
            <person name="Baker S."/>
            <person name="Barry K."/>
            <person name="Bills G."/>
            <person name="Bluhm B."/>
            <person name="Cannon C."/>
            <person name="Castanera R."/>
            <person name="Culley D."/>
            <person name="Daum C."/>
            <person name="Ezra D."/>
            <person name="Gonzalez J."/>
            <person name="Henrissat B."/>
            <person name="Kuo A."/>
            <person name="Liang C."/>
            <person name="Lipzen A."/>
            <person name="Lutzoni F."/>
            <person name="Magnuson J."/>
            <person name="Mondo S."/>
            <person name="Nolan M."/>
            <person name="Ohm R."/>
            <person name="Pangilinan J."/>
            <person name="Park H.-J."/>
            <person name="Ramirez L."/>
            <person name="Alfaro M."/>
            <person name="Sun H."/>
            <person name="Tritt A."/>
            <person name="Yoshinaga Y."/>
            <person name="Zwiers L.-H."/>
            <person name="Turgeon B."/>
            <person name="Goodwin S."/>
            <person name="Spatafora J."/>
            <person name="Crous P."/>
            <person name="Grigoriev I."/>
        </authorList>
    </citation>
    <scope>NUCLEOTIDE SEQUENCE</scope>
    <source>
        <strain evidence="2">CBS 119925</strain>
    </source>
</reference>
<proteinExistence type="predicted"/>
<dbReference type="EMBL" id="MU006625">
    <property type="protein sequence ID" value="KAF2741772.1"/>
    <property type="molecule type" value="Genomic_DNA"/>
</dbReference>
<dbReference type="AlphaFoldDB" id="A0A6A6UTZ3"/>
<organism evidence="2 3">
    <name type="scientific">Sporormia fimetaria CBS 119925</name>
    <dbReference type="NCBI Taxonomy" id="1340428"/>
    <lineage>
        <taxon>Eukaryota</taxon>
        <taxon>Fungi</taxon>
        <taxon>Dikarya</taxon>
        <taxon>Ascomycota</taxon>
        <taxon>Pezizomycotina</taxon>
        <taxon>Dothideomycetes</taxon>
        <taxon>Pleosporomycetidae</taxon>
        <taxon>Pleosporales</taxon>
        <taxon>Sporormiaceae</taxon>
        <taxon>Sporormia</taxon>
    </lineage>
</organism>
<keyword evidence="3" id="KW-1185">Reference proteome</keyword>
<dbReference type="Proteomes" id="UP000799440">
    <property type="component" value="Unassembled WGS sequence"/>
</dbReference>
<feature type="region of interest" description="Disordered" evidence="1">
    <location>
        <begin position="1"/>
        <end position="35"/>
    </location>
</feature>
<gene>
    <name evidence="2" type="ORF">M011DRAFT_482260</name>
</gene>